<comment type="caution">
    <text evidence="7">The sequence shown here is derived from an EMBL/GenBank/DDBJ whole genome shotgun (WGS) entry which is preliminary data.</text>
</comment>
<name>A0AAN4VZZ3_9BACT</name>
<dbReference type="Gene3D" id="2.120.10.30">
    <property type="entry name" value="TolB, C-terminal domain"/>
    <property type="match status" value="1"/>
</dbReference>
<evidence type="ECO:0000256" key="3">
    <source>
        <dbReference type="ARBA" id="ARBA00023237"/>
    </source>
</evidence>
<dbReference type="CDD" id="cd15482">
    <property type="entry name" value="Sialidase_non-viral"/>
    <property type="match status" value="1"/>
</dbReference>
<dbReference type="InterPro" id="IPR050330">
    <property type="entry name" value="Bact_OuterMem_StrucFunc"/>
</dbReference>
<accession>A0AAN4VZZ3</accession>
<keyword evidence="3" id="KW-0998">Cell outer membrane</keyword>
<dbReference type="Gene3D" id="1.25.40.10">
    <property type="entry name" value="Tetratricopeptide repeat domain"/>
    <property type="match status" value="1"/>
</dbReference>
<evidence type="ECO:0000256" key="4">
    <source>
        <dbReference type="PROSITE-ProRule" id="PRU00473"/>
    </source>
</evidence>
<dbReference type="InterPro" id="IPR006665">
    <property type="entry name" value="OmpA-like"/>
</dbReference>
<feature type="domain" description="OmpA-like" evidence="6">
    <location>
        <begin position="524"/>
        <end position="647"/>
    </location>
</feature>
<dbReference type="SUPFAM" id="SSF49478">
    <property type="entry name" value="Cna protein B-type domain"/>
    <property type="match status" value="1"/>
</dbReference>
<dbReference type="InterPro" id="IPR036737">
    <property type="entry name" value="OmpA-like_sf"/>
</dbReference>
<dbReference type="SUPFAM" id="SSF82171">
    <property type="entry name" value="DPP6 N-terminal domain-like"/>
    <property type="match status" value="1"/>
</dbReference>
<dbReference type="PRINTS" id="PR01021">
    <property type="entry name" value="OMPADOMAIN"/>
</dbReference>
<evidence type="ECO:0000256" key="5">
    <source>
        <dbReference type="SAM" id="MobiDB-lite"/>
    </source>
</evidence>
<dbReference type="Pfam" id="PF00691">
    <property type="entry name" value="OmpA"/>
    <property type="match status" value="1"/>
</dbReference>
<dbReference type="RefSeq" id="WP_338237526.1">
    <property type="nucleotide sequence ID" value="NZ_BQKE01000001.1"/>
</dbReference>
<dbReference type="SUPFAM" id="SSF103088">
    <property type="entry name" value="OmpA-like"/>
    <property type="match status" value="1"/>
</dbReference>
<dbReference type="PROSITE" id="PS51257">
    <property type="entry name" value="PROKAR_LIPOPROTEIN"/>
    <property type="match status" value="1"/>
</dbReference>
<dbReference type="GO" id="GO:0009279">
    <property type="term" value="C:cell outer membrane"/>
    <property type="evidence" value="ECO:0007669"/>
    <property type="project" value="UniProtKB-SubCell"/>
</dbReference>
<evidence type="ECO:0000256" key="1">
    <source>
        <dbReference type="ARBA" id="ARBA00004442"/>
    </source>
</evidence>
<dbReference type="SUPFAM" id="SSF48452">
    <property type="entry name" value="TPR-like"/>
    <property type="match status" value="1"/>
</dbReference>
<evidence type="ECO:0000256" key="2">
    <source>
        <dbReference type="ARBA" id="ARBA00023136"/>
    </source>
</evidence>
<dbReference type="PANTHER" id="PTHR30329:SF21">
    <property type="entry name" value="LIPOPROTEIN YIAD-RELATED"/>
    <property type="match status" value="1"/>
</dbReference>
<evidence type="ECO:0000259" key="6">
    <source>
        <dbReference type="PROSITE" id="PS51123"/>
    </source>
</evidence>
<protein>
    <submittedName>
        <fullName evidence="7">Cell envelope biogenesis protein OmpA</fullName>
    </submittedName>
</protein>
<proteinExistence type="predicted"/>
<dbReference type="InterPro" id="IPR011990">
    <property type="entry name" value="TPR-like_helical_dom_sf"/>
</dbReference>
<feature type="compositionally biased region" description="Basic and acidic residues" evidence="5">
    <location>
        <begin position="630"/>
        <end position="639"/>
    </location>
</feature>
<dbReference type="Gene3D" id="3.30.1330.60">
    <property type="entry name" value="OmpA-like domain"/>
    <property type="match status" value="1"/>
</dbReference>
<dbReference type="EMBL" id="BQKE01000001">
    <property type="protein sequence ID" value="GJM62191.1"/>
    <property type="molecule type" value="Genomic_DNA"/>
</dbReference>
<dbReference type="CDD" id="cd07185">
    <property type="entry name" value="OmpA_C-like"/>
    <property type="match status" value="1"/>
</dbReference>
<keyword evidence="8" id="KW-1185">Reference proteome</keyword>
<dbReference type="PANTHER" id="PTHR30329">
    <property type="entry name" value="STATOR ELEMENT OF FLAGELLAR MOTOR COMPLEX"/>
    <property type="match status" value="1"/>
</dbReference>
<sequence length="677" mass="75786">MNKFSLSLFLALSISLSGCFLQDLALKKGYKKHDAGEYELALKQFKKQAASGKAVPEANYMIAESYRLSNRLKEALPYYEEALRAGAPEEMANYYYAKALVANERYKEAKDHLDYFLQGASNVEVIDLCNNYVDNLELLLAEEDKEPTYRVKNLEAINSPSAEYAPVYTKGKLYFTSNREGNDIYRATGTPFTHIWEVKTKGARVEIETAEQIKELYSNGANEGTITFSPDGKTMIFARGNTGRRKGTQDVNLYESKYRKGEWSEPKMIAASDPEAWDSAPAFSPDGKQLYFASNRNGGFGGTDIYVAKKDARGRWGNVRNLGNKINTADNESFPYLSDDGKLYFASEGHPGYGGLDLFVAERKDGKLQVRNLGKPINSPADDFGLFLFSLNKGFFSSNREGGAGDDDIYTFVNNDPELKVVNYYLTGIAVTIGDDGTEDILEDTQVQLMDANEEILGEATTNEDGKFRFRVYPAENYVLFGSKVDYLTSRTDFSTVGKTVPQERLVKNITNVVFETKIVLDKIVLDKPIVLENIYYDFDKDNIRDDAAVELDKLVNLLVDNPKIRIELGSHTDSRGEALYNQDLSQRRANSAVAYLIENGIAADRLKAKGYGESTPIAANTNPDGTDNPEGRQKNRRTEFKIIGLDARKVSAEKVEYQSKDLEERFFGGGEDEEEQ</sequence>
<gene>
    <name evidence="7" type="ORF">PEDI_27430</name>
</gene>
<evidence type="ECO:0000313" key="8">
    <source>
        <dbReference type="Proteomes" id="UP001310022"/>
    </source>
</evidence>
<dbReference type="Proteomes" id="UP001310022">
    <property type="component" value="Unassembled WGS sequence"/>
</dbReference>
<dbReference type="Pfam" id="PF07676">
    <property type="entry name" value="PD40"/>
    <property type="match status" value="3"/>
</dbReference>
<dbReference type="InterPro" id="IPR011042">
    <property type="entry name" value="6-blade_b-propeller_TolB-like"/>
</dbReference>
<organism evidence="7 8">
    <name type="scientific">Persicobacter diffluens</name>
    <dbReference type="NCBI Taxonomy" id="981"/>
    <lineage>
        <taxon>Bacteria</taxon>
        <taxon>Pseudomonadati</taxon>
        <taxon>Bacteroidota</taxon>
        <taxon>Cytophagia</taxon>
        <taxon>Cytophagales</taxon>
        <taxon>Persicobacteraceae</taxon>
        <taxon>Persicobacter</taxon>
    </lineage>
</organism>
<keyword evidence="2 4" id="KW-0472">Membrane</keyword>
<evidence type="ECO:0000313" key="7">
    <source>
        <dbReference type="EMBL" id="GJM62191.1"/>
    </source>
</evidence>
<reference evidence="7 8" key="1">
    <citation type="submission" date="2021-12" db="EMBL/GenBank/DDBJ databases">
        <title>Genome sequencing of bacteria with rrn-lacking chromosome and rrn-plasmid.</title>
        <authorList>
            <person name="Anda M."/>
            <person name="Iwasaki W."/>
        </authorList>
    </citation>
    <scope>NUCLEOTIDE SEQUENCE [LARGE SCALE GENOMIC DNA]</scope>
    <source>
        <strain evidence="7 8">NBRC 15940</strain>
    </source>
</reference>
<feature type="region of interest" description="Disordered" evidence="5">
    <location>
        <begin position="615"/>
        <end position="639"/>
    </location>
</feature>
<dbReference type="InterPro" id="IPR006664">
    <property type="entry name" value="OMP_bac"/>
</dbReference>
<dbReference type="PROSITE" id="PS51123">
    <property type="entry name" value="OMPA_2"/>
    <property type="match status" value="1"/>
</dbReference>
<dbReference type="InterPro" id="IPR011659">
    <property type="entry name" value="WD40"/>
</dbReference>
<dbReference type="AlphaFoldDB" id="A0AAN4VZZ3"/>
<comment type="subcellular location">
    <subcellularLocation>
        <location evidence="1">Cell outer membrane</location>
    </subcellularLocation>
</comment>